<evidence type="ECO:0000256" key="7">
    <source>
        <dbReference type="SAM" id="MobiDB-lite"/>
    </source>
</evidence>
<dbReference type="PANTHER" id="PTHR12442">
    <property type="entry name" value="DYNEIN INTERMEDIATE CHAIN"/>
    <property type="match status" value="1"/>
</dbReference>
<dbReference type="Proteomes" id="UP000504632">
    <property type="component" value="Chromosome 10"/>
</dbReference>
<dbReference type="InterPro" id="IPR001680">
    <property type="entry name" value="WD40_rpt"/>
</dbReference>
<dbReference type="Pfam" id="PF11540">
    <property type="entry name" value="Dynein_IC2"/>
    <property type="match status" value="1"/>
</dbReference>
<evidence type="ECO:0000256" key="5">
    <source>
        <dbReference type="ARBA" id="ARBA00022737"/>
    </source>
</evidence>
<dbReference type="InterPro" id="IPR015943">
    <property type="entry name" value="WD40/YVTN_repeat-like_dom_sf"/>
</dbReference>
<dbReference type="GO" id="GO:0005868">
    <property type="term" value="C:cytoplasmic dynein complex"/>
    <property type="evidence" value="ECO:0007669"/>
    <property type="project" value="InterPro"/>
</dbReference>
<keyword evidence="8" id="KW-1185">Reference proteome</keyword>
<dbReference type="InterPro" id="IPR036322">
    <property type="entry name" value="WD40_repeat_dom_sf"/>
</dbReference>
<evidence type="ECO:0000256" key="3">
    <source>
        <dbReference type="ARBA" id="ARBA00022490"/>
    </source>
</evidence>
<dbReference type="GO" id="GO:0010970">
    <property type="term" value="P:transport along microtubule"/>
    <property type="evidence" value="ECO:0007669"/>
    <property type="project" value="TreeGrafter"/>
</dbReference>
<dbReference type="Pfam" id="PF00400">
    <property type="entry name" value="WD40"/>
    <property type="match status" value="1"/>
</dbReference>
<feature type="compositionally biased region" description="Polar residues" evidence="7">
    <location>
        <begin position="127"/>
        <end position="139"/>
    </location>
</feature>
<accession>A0A6J2W8L2</accession>
<feature type="compositionally biased region" description="Acidic residues" evidence="7">
    <location>
        <begin position="142"/>
        <end position="151"/>
    </location>
</feature>
<dbReference type="RefSeq" id="XP_030641745.1">
    <property type="nucleotide sequence ID" value="XM_030785885.1"/>
</dbReference>
<keyword evidence="6" id="KW-0206">Cytoskeleton</keyword>
<dbReference type="PANTHER" id="PTHR12442:SF37">
    <property type="entry name" value="CYTOPLASMIC DYNEIN 1 INTERMEDIATE CHAIN 2"/>
    <property type="match status" value="1"/>
</dbReference>
<reference evidence="9" key="1">
    <citation type="submission" date="2025-08" db="UniProtKB">
        <authorList>
            <consortium name="RefSeq"/>
        </authorList>
    </citation>
    <scope>IDENTIFICATION</scope>
</reference>
<dbReference type="GO" id="GO:0045503">
    <property type="term" value="F:dynein light chain binding"/>
    <property type="evidence" value="ECO:0007669"/>
    <property type="project" value="TreeGrafter"/>
</dbReference>
<feature type="region of interest" description="Disordered" evidence="7">
    <location>
        <begin position="1"/>
        <end position="107"/>
    </location>
</feature>
<evidence type="ECO:0000256" key="1">
    <source>
        <dbReference type="ARBA" id="ARBA00004245"/>
    </source>
</evidence>
<dbReference type="InterPro" id="IPR025956">
    <property type="entry name" value="DYNC1I1/DYNC1I2"/>
</dbReference>
<name>A0A6J2W8L2_CHACN</name>
<protein>
    <submittedName>
        <fullName evidence="9">Dynein, cytoplasmic 1, intermediate chain 2a isoform X2</fullName>
    </submittedName>
</protein>
<dbReference type="GeneID" id="115822183"/>
<evidence type="ECO:0000256" key="4">
    <source>
        <dbReference type="ARBA" id="ARBA00022574"/>
    </source>
</evidence>
<comment type="similarity">
    <text evidence="2">Belongs to the dynein intermediate chain family.</text>
</comment>
<keyword evidence="3" id="KW-0963">Cytoplasm</keyword>
<feature type="compositionally biased region" description="Basic and acidic residues" evidence="7">
    <location>
        <begin position="20"/>
        <end position="41"/>
    </location>
</feature>
<organism evidence="8 9">
    <name type="scientific">Chanos chanos</name>
    <name type="common">Milkfish</name>
    <name type="synonym">Mugil chanos</name>
    <dbReference type="NCBI Taxonomy" id="29144"/>
    <lineage>
        <taxon>Eukaryota</taxon>
        <taxon>Metazoa</taxon>
        <taxon>Chordata</taxon>
        <taxon>Craniata</taxon>
        <taxon>Vertebrata</taxon>
        <taxon>Euteleostomi</taxon>
        <taxon>Actinopterygii</taxon>
        <taxon>Neopterygii</taxon>
        <taxon>Teleostei</taxon>
        <taxon>Ostariophysi</taxon>
        <taxon>Gonorynchiformes</taxon>
        <taxon>Chanidae</taxon>
        <taxon>Chanos</taxon>
    </lineage>
</organism>
<dbReference type="SUPFAM" id="SSF50978">
    <property type="entry name" value="WD40 repeat-like"/>
    <property type="match status" value="1"/>
</dbReference>
<dbReference type="GO" id="GO:0045504">
    <property type="term" value="F:dynein heavy chain binding"/>
    <property type="evidence" value="ECO:0007669"/>
    <property type="project" value="TreeGrafter"/>
</dbReference>
<dbReference type="SMART" id="SM00320">
    <property type="entry name" value="WD40"/>
    <property type="match status" value="7"/>
</dbReference>
<keyword evidence="4" id="KW-0853">WD repeat</keyword>
<dbReference type="AlphaFoldDB" id="A0A6J2W8L2"/>
<evidence type="ECO:0000313" key="8">
    <source>
        <dbReference type="Proteomes" id="UP000504632"/>
    </source>
</evidence>
<feature type="region of interest" description="Disordered" evidence="7">
    <location>
        <begin position="125"/>
        <end position="154"/>
    </location>
</feature>
<dbReference type="InterPro" id="IPR050687">
    <property type="entry name" value="Dynein_IC"/>
</dbReference>
<keyword evidence="5" id="KW-0677">Repeat</keyword>
<evidence type="ECO:0000256" key="6">
    <source>
        <dbReference type="ARBA" id="ARBA00023212"/>
    </source>
</evidence>
<feature type="compositionally biased region" description="Basic and acidic residues" evidence="7">
    <location>
        <begin position="1"/>
        <end position="13"/>
    </location>
</feature>
<evidence type="ECO:0000313" key="9">
    <source>
        <dbReference type="RefSeq" id="XP_030641745.1"/>
    </source>
</evidence>
<sequence length="609" mass="68162">MSDKSELKAELERKKQRLAQIREEKRKKEEERKKEQAEQKKKAVPLQDDSDLERKRREAEDLLNSMGITASVPVVPPPTSPTAKSAGTPSETSSQDSGDGTAGPRRVPVKLGMAKVTHVDFPPRETVSYTKETQTPTMTEQREEDEEEEEVVPAQPVVEVEREKPVQEEQEEAAPPHELTEEEKLQILHSEEFMDFFDHSTRIMERALSEHVDVFFDYSGRDLEEKEGEVQAGAKLSLNRQFTDERWSKHRVVTCLDWSPQYPELLVASYNNNEHAPHEPDGVALVWNMKYKKTTPEYVFHCQSAVMSAAFAKFHPNLVVGGTYSGQIVLWDNRSNKRTPVQRTPLSAAAHTHPVYCVNVVGTQNAHNLISISTDGKMCSWSLDILSQPQDSLELVFKQSKPVAVTSMSFPLGDVNNFVVGSEDGSVYTACRHGSKAGISEMFEGHHGPITGIHCHTAAGPVDFSHLFLSASFDWTVKLWSTKNNKPLYSFEDNSDYVYDVMWSPTHPALFACVDGVGHLDLWNLNSDTEVPTASVVVDGCPALNRVRWSSSGREIAVGDSDGGILVYEVGEQIAVPRNDEWSRFVRTLAEINENRDDAEELAAQRLSA</sequence>
<proteinExistence type="inferred from homology"/>
<dbReference type="Gene3D" id="2.130.10.10">
    <property type="entry name" value="YVTN repeat-like/Quinoprotein amine dehydrogenase"/>
    <property type="match status" value="2"/>
</dbReference>
<comment type="subcellular location">
    <subcellularLocation>
        <location evidence="1">Cytoplasm</location>
        <location evidence="1">Cytoskeleton</location>
    </subcellularLocation>
</comment>
<feature type="region of interest" description="Disordered" evidence="7">
    <location>
        <begin position="160"/>
        <end position="179"/>
    </location>
</feature>
<feature type="compositionally biased region" description="Low complexity" evidence="7">
    <location>
        <begin position="81"/>
        <end position="90"/>
    </location>
</feature>
<dbReference type="CTD" id="767729"/>
<gene>
    <name evidence="9" type="primary">dync1i2a</name>
</gene>
<dbReference type="FunFam" id="2.130.10.10:FF:000026">
    <property type="entry name" value="cytoplasmic dynein 1 intermediate chain 2 isoform X2"/>
    <property type="match status" value="1"/>
</dbReference>
<evidence type="ECO:0000256" key="2">
    <source>
        <dbReference type="ARBA" id="ARBA00011059"/>
    </source>
</evidence>